<proteinExistence type="inferred from homology"/>
<keyword evidence="9" id="KW-1185">Reference proteome</keyword>
<organism evidence="8 9">
    <name type="scientific">Sediminihaliea albiluteola</name>
    <dbReference type="NCBI Taxonomy" id="2758564"/>
    <lineage>
        <taxon>Bacteria</taxon>
        <taxon>Pseudomonadati</taxon>
        <taxon>Pseudomonadota</taxon>
        <taxon>Gammaproteobacteria</taxon>
        <taxon>Cellvibrionales</taxon>
        <taxon>Halieaceae</taxon>
        <taxon>Sediminihaliea</taxon>
    </lineage>
</organism>
<dbReference type="EC" id="2.7.7.60" evidence="7"/>
<dbReference type="InterPro" id="IPR034683">
    <property type="entry name" value="IspD/TarI"/>
</dbReference>
<dbReference type="Proteomes" id="UP000539350">
    <property type="component" value="Unassembled WGS sequence"/>
</dbReference>
<comment type="catalytic activity">
    <reaction evidence="1 7">
        <text>2-C-methyl-D-erythritol 4-phosphate + CTP + H(+) = 4-CDP-2-C-methyl-D-erythritol + diphosphate</text>
        <dbReference type="Rhea" id="RHEA:13429"/>
        <dbReference type="ChEBI" id="CHEBI:15378"/>
        <dbReference type="ChEBI" id="CHEBI:33019"/>
        <dbReference type="ChEBI" id="CHEBI:37563"/>
        <dbReference type="ChEBI" id="CHEBI:57823"/>
        <dbReference type="ChEBI" id="CHEBI:58262"/>
        <dbReference type="EC" id="2.7.7.60"/>
    </reaction>
</comment>
<dbReference type="RefSeq" id="WP_182168736.1">
    <property type="nucleotide sequence ID" value="NZ_JACFXU010000013.1"/>
</dbReference>
<evidence type="ECO:0000313" key="9">
    <source>
        <dbReference type="Proteomes" id="UP000539350"/>
    </source>
</evidence>
<feature type="site" description="Positions MEP for the nucleophilic attack" evidence="7">
    <location>
        <position position="158"/>
    </location>
</feature>
<evidence type="ECO:0000256" key="1">
    <source>
        <dbReference type="ARBA" id="ARBA00001282"/>
    </source>
</evidence>
<dbReference type="GO" id="GO:0019288">
    <property type="term" value="P:isopentenyl diphosphate biosynthetic process, methylerythritol 4-phosphate pathway"/>
    <property type="evidence" value="ECO:0007669"/>
    <property type="project" value="UniProtKB-UniRule"/>
</dbReference>
<comment type="pathway">
    <text evidence="2 7">Isoprenoid biosynthesis; isopentenyl diphosphate biosynthesis via DXP pathway; isopentenyl diphosphate from 1-deoxy-D-xylulose 5-phosphate: step 2/6.</text>
</comment>
<dbReference type="CDD" id="cd02516">
    <property type="entry name" value="CDP-ME_synthetase"/>
    <property type="match status" value="1"/>
</dbReference>
<dbReference type="InterPro" id="IPR029044">
    <property type="entry name" value="Nucleotide-diphossugar_trans"/>
</dbReference>
<keyword evidence="5 7" id="KW-0548">Nucleotidyltransferase</keyword>
<evidence type="ECO:0000256" key="4">
    <source>
        <dbReference type="ARBA" id="ARBA00022679"/>
    </source>
</evidence>
<comment type="caution">
    <text evidence="8">The sequence shown here is derived from an EMBL/GenBank/DDBJ whole genome shotgun (WGS) entry which is preliminary data.</text>
</comment>
<evidence type="ECO:0000256" key="3">
    <source>
        <dbReference type="ARBA" id="ARBA00009789"/>
    </source>
</evidence>
<dbReference type="InterPro" id="IPR050088">
    <property type="entry name" value="IspD/TarI_cytidylyltransf_bact"/>
</dbReference>
<evidence type="ECO:0000256" key="2">
    <source>
        <dbReference type="ARBA" id="ARBA00004787"/>
    </source>
</evidence>
<dbReference type="Pfam" id="PF01128">
    <property type="entry name" value="IspD"/>
    <property type="match status" value="1"/>
</dbReference>
<feature type="site" description="Positions MEP for the nucleophilic attack" evidence="7">
    <location>
        <position position="214"/>
    </location>
</feature>
<sequence length="233" mass="25281">MTKARLWGVVPAAGVGQRMGAACPKQYLPLAGATVIEHSVQALLDHPRIERVVVALQANDERAARLPLLSNPRVLRAQGGAERCDSVLSALSALQKFAYDEDWVLVHDAARPCVSAADIAALVARTLESGLGAVLAQPVLDTLKQVDVEGRVTTTVDRQQFWRAQTPQMFRFAELRSALQRALAQGQLITDEASAMEWAGYPVQVVEGSASNIKITRPGDLELADYYLQQIAQ</sequence>
<dbReference type="EMBL" id="JACFXU010000013">
    <property type="protein sequence ID" value="MBA6411886.1"/>
    <property type="molecule type" value="Genomic_DNA"/>
</dbReference>
<protein>
    <recommendedName>
        <fullName evidence="7">2-C-methyl-D-erythritol 4-phosphate cytidylyltransferase</fullName>
        <ecNumber evidence="7">2.7.7.60</ecNumber>
    </recommendedName>
    <alternativeName>
        <fullName evidence="7">4-diphosphocytidyl-2C-methyl-D-erythritol synthase</fullName>
    </alternativeName>
    <alternativeName>
        <fullName evidence="7">MEP cytidylyltransferase</fullName>
        <shortName evidence="7">MCT</shortName>
    </alternativeName>
</protein>
<dbReference type="AlphaFoldDB" id="A0A7W2TTX5"/>
<dbReference type="HAMAP" id="MF_00108">
    <property type="entry name" value="IspD"/>
    <property type="match status" value="1"/>
</dbReference>
<comment type="function">
    <text evidence="7">Catalyzes the formation of 4-diphosphocytidyl-2-C-methyl-D-erythritol from CTP and 2-C-methyl-D-erythritol 4-phosphate (MEP).</text>
</comment>
<feature type="site" description="Transition state stabilizer" evidence="7">
    <location>
        <position position="25"/>
    </location>
</feature>
<dbReference type="PROSITE" id="PS01295">
    <property type="entry name" value="ISPD"/>
    <property type="match status" value="1"/>
</dbReference>
<dbReference type="SUPFAM" id="SSF53448">
    <property type="entry name" value="Nucleotide-diphospho-sugar transferases"/>
    <property type="match status" value="1"/>
</dbReference>
<dbReference type="PANTHER" id="PTHR32125">
    <property type="entry name" value="2-C-METHYL-D-ERYTHRITOL 4-PHOSPHATE CYTIDYLYLTRANSFERASE, CHLOROPLASTIC"/>
    <property type="match status" value="1"/>
</dbReference>
<dbReference type="InterPro" id="IPR018294">
    <property type="entry name" value="ISPD_synthase_CS"/>
</dbReference>
<evidence type="ECO:0000256" key="7">
    <source>
        <dbReference type="HAMAP-Rule" id="MF_00108"/>
    </source>
</evidence>
<feature type="site" description="Transition state stabilizer" evidence="7">
    <location>
        <position position="18"/>
    </location>
</feature>
<reference evidence="8 9" key="1">
    <citation type="submission" date="2020-07" db="EMBL/GenBank/DDBJ databases">
        <title>Halieaceae bacterium, F7430, whole genome shotgun sequencing project.</title>
        <authorList>
            <person name="Jiang S."/>
            <person name="Liu Z.W."/>
            <person name="Du Z.J."/>
        </authorList>
    </citation>
    <scope>NUCLEOTIDE SEQUENCE [LARGE SCALE GENOMIC DNA]</scope>
    <source>
        <strain evidence="8 9">F7430</strain>
    </source>
</reference>
<accession>A0A7W2TTX5</accession>
<dbReference type="PANTHER" id="PTHR32125:SF4">
    <property type="entry name" value="2-C-METHYL-D-ERYTHRITOL 4-PHOSPHATE CYTIDYLYLTRANSFERASE, CHLOROPLASTIC"/>
    <property type="match status" value="1"/>
</dbReference>
<dbReference type="Gene3D" id="3.90.550.10">
    <property type="entry name" value="Spore Coat Polysaccharide Biosynthesis Protein SpsA, Chain A"/>
    <property type="match status" value="1"/>
</dbReference>
<dbReference type="NCBIfam" id="TIGR00453">
    <property type="entry name" value="ispD"/>
    <property type="match status" value="1"/>
</dbReference>
<dbReference type="InterPro" id="IPR001228">
    <property type="entry name" value="IspD"/>
</dbReference>
<dbReference type="FunFam" id="3.90.550.10:FF:000003">
    <property type="entry name" value="2-C-methyl-D-erythritol 4-phosphate cytidylyltransferase"/>
    <property type="match status" value="1"/>
</dbReference>
<dbReference type="GO" id="GO:0050518">
    <property type="term" value="F:2-C-methyl-D-erythritol 4-phosphate cytidylyltransferase activity"/>
    <property type="evidence" value="ECO:0007669"/>
    <property type="project" value="UniProtKB-UniRule"/>
</dbReference>
<dbReference type="UniPathway" id="UPA00056">
    <property type="reaction ID" value="UER00093"/>
</dbReference>
<keyword evidence="4 7" id="KW-0808">Transferase</keyword>
<name>A0A7W2TTX5_9GAMM</name>
<evidence type="ECO:0000313" key="8">
    <source>
        <dbReference type="EMBL" id="MBA6411886.1"/>
    </source>
</evidence>
<evidence type="ECO:0000256" key="6">
    <source>
        <dbReference type="ARBA" id="ARBA00023229"/>
    </source>
</evidence>
<evidence type="ECO:0000256" key="5">
    <source>
        <dbReference type="ARBA" id="ARBA00022695"/>
    </source>
</evidence>
<comment type="similarity">
    <text evidence="3 7">Belongs to the IspD/TarI cytidylyltransferase family. IspD subfamily.</text>
</comment>
<gene>
    <name evidence="7 8" type="primary">ispD</name>
    <name evidence="8" type="ORF">H2508_02025</name>
</gene>
<keyword evidence="6 7" id="KW-0414">Isoprene biosynthesis</keyword>